<dbReference type="CDD" id="cd07575">
    <property type="entry name" value="Xc-1258_like"/>
    <property type="match status" value="1"/>
</dbReference>
<organism evidence="2 3">
    <name type="scientific">Flavobacterium ginsenosidimutans</name>
    <dbReference type="NCBI Taxonomy" id="687844"/>
    <lineage>
        <taxon>Bacteria</taxon>
        <taxon>Pseudomonadati</taxon>
        <taxon>Bacteroidota</taxon>
        <taxon>Flavobacteriia</taxon>
        <taxon>Flavobacteriales</taxon>
        <taxon>Flavobacteriaceae</taxon>
        <taxon>Flavobacterium</taxon>
    </lineage>
</organism>
<proteinExistence type="predicted"/>
<keyword evidence="3" id="KW-1185">Reference proteome</keyword>
<dbReference type="Pfam" id="PF00795">
    <property type="entry name" value="CN_hydrolase"/>
    <property type="match status" value="1"/>
</dbReference>
<dbReference type="InterPro" id="IPR036526">
    <property type="entry name" value="C-N_Hydrolase_sf"/>
</dbReference>
<dbReference type="InterPro" id="IPR052737">
    <property type="entry name" value="Omega-amidase_YafV"/>
</dbReference>
<dbReference type="PROSITE" id="PS50263">
    <property type="entry name" value="CN_HYDROLASE"/>
    <property type="match status" value="1"/>
</dbReference>
<evidence type="ECO:0000259" key="1">
    <source>
        <dbReference type="PROSITE" id="PS50263"/>
    </source>
</evidence>
<dbReference type="InterPro" id="IPR003010">
    <property type="entry name" value="C-N_Hydrolase"/>
</dbReference>
<feature type="domain" description="CN hydrolase" evidence="1">
    <location>
        <begin position="1"/>
        <end position="232"/>
    </location>
</feature>
<dbReference type="SUPFAM" id="SSF56317">
    <property type="entry name" value="Carbon-nitrogen hydrolase"/>
    <property type="match status" value="1"/>
</dbReference>
<dbReference type="Gene3D" id="3.60.110.10">
    <property type="entry name" value="Carbon-nitrogen hydrolase"/>
    <property type="match status" value="1"/>
</dbReference>
<dbReference type="RefSeq" id="WP_111287184.1">
    <property type="nucleotide sequence ID" value="NZ_CP147988.1"/>
</dbReference>
<evidence type="ECO:0000313" key="2">
    <source>
        <dbReference type="EMBL" id="WXK52282.1"/>
    </source>
</evidence>
<accession>A0ABZ2QGA2</accession>
<gene>
    <name evidence="2" type="ORF">V6624_11625</name>
</gene>
<evidence type="ECO:0000313" key="3">
    <source>
        <dbReference type="Proteomes" id="UP001447857"/>
    </source>
</evidence>
<dbReference type="NCBIfam" id="NF007757">
    <property type="entry name" value="PRK10438.1"/>
    <property type="match status" value="1"/>
</dbReference>
<dbReference type="PANTHER" id="PTHR47799">
    <property type="entry name" value="OMEGA-AMIDASE YAFV"/>
    <property type="match status" value="1"/>
</dbReference>
<name>A0ABZ2QGA2_9FLAO</name>
<sequence length="255" mass="29650">MKIALIQTDLIWENAAANREKFDDQINELDSEINLIVLPEMFSTGFTMNASEVAETMQGETIEWMKLKAREKNAAITGSLVITENGEYYNRMLFVFPSGDFQYYDKRHLFSLAGENEFYIPGTQKVIVEYLGWKICLQICYDLRFPVFARNVENYDLLLYVANWPKVRTSAWDTLLNARAIENLSYVAGVNRIGFDDNNFEHNGHTQLIDYWGNYIIKPQETEGVFVAELDKDIMLETRRKLNFLGDQDTFEIKI</sequence>
<dbReference type="Proteomes" id="UP001447857">
    <property type="component" value="Chromosome"/>
</dbReference>
<dbReference type="PANTHER" id="PTHR47799:SF1">
    <property type="entry name" value="OMEGA-AMIDASE YAFV"/>
    <property type="match status" value="1"/>
</dbReference>
<protein>
    <submittedName>
        <fullName evidence="2">Amidohydrolase</fullName>
    </submittedName>
</protein>
<reference evidence="2 3" key="1">
    <citation type="submission" date="2024-02" db="EMBL/GenBank/DDBJ databases">
        <title>complete genome of Flavobacterium ginsenosidimutans Str. YTB16.</title>
        <authorList>
            <person name="Wang Q."/>
        </authorList>
    </citation>
    <scope>NUCLEOTIDE SEQUENCE [LARGE SCALE GENOMIC DNA]</scope>
    <source>
        <strain evidence="2 3">YTB16</strain>
    </source>
</reference>
<dbReference type="EMBL" id="CP147988">
    <property type="protein sequence ID" value="WXK52282.1"/>
    <property type="molecule type" value="Genomic_DNA"/>
</dbReference>